<dbReference type="EMBL" id="KE670563">
    <property type="protein sequence ID" value="ERE81813.1"/>
    <property type="molecule type" value="Genomic_DNA"/>
</dbReference>
<gene>
    <name evidence="1" type="ORF">H671_2g7896</name>
</gene>
<reference evidence="2" key="1">
    <citation type="journal article" date="2013" name="Nat. Biotechnol.">
        <title>Chinese hamster genome sequenced from sorted chromosomes.</title>
        <authorList>
            <person name="Brinkrolf K."/>
            <person name="Rupp O."/>
            <person name="Laux H."/>
            <person name="Kollin F."/>
            <person name="Ernst W."/>
            <person name="Linke B."/>
            <person name="Kofler R."/>
            <person name="Romand S."/>
            <person name="Hesse F."/>
            <person name="Budach W.E."/>
            <person name="Galosy S."/>
            <person name="Muller D."/>
            <person name="Noll T."/>
            <person name="Wienberg J."/>
            <person name="Jostock T."/>
            <person name="Leonard M."/>
            <person name="Grillari J."/>
            <person name="Tauch A."/>
            <person name="Goesmann A."/>
            <person name="Helk B."/>
            <person name="Mott J.E."/>
            <person name="Puhler A."/>
            <person name="Borth N."/>
        </authorList>
    </citation>
    <scope>NUCLEOTIDE SEQUENCE [LARGE SCALE GENOMIC DNA]</scope>
    <source>
        <strain evidence="2">17A/GY</strain>
    </source>
</reference>
<feature type="non-terminal residue" evidence="1">
    <location>
        <position position="1"/>
    </location>
</feature>
<evidence type="ECO:0000313" key="2">
    <source>
        <dbReference type="Proteomes" id="UP000030759"/>
    </source>
</evidence>
<organism evidence="1 2">
    <name type="scientific">Cricetulus griseus</name>
    <name type="common">Chinese hamster</name>
    <name type="synonym">Cricetulus barabensis griseus</name>
    <dbReference type="NCBI Taxonomy" id="10029"/>
    <lineage>
        <taxon>Eukaryota</taxon>
        <taxon>Metazoa</taxon>
        <taxon>Chordata</taxon>
        <taxon>Craniata</taxon>
        <taxon>Vertebrata</taxon>
        <taxon>Euteleostomi</taxon>
        <taxon>Mammalia</taxon>
        <taxon>Eutheria</taxon>
        <taxon>Euarchontoglires</taxon>
        <taxon>Glires</taxon>
        <taxon>Rodentia</taxon>
        <taxon>Myomorpha</taxon>
        <taxon>Muroidea</taxon>
        <taxon>Cricetidae</taxon>
        <taxon>Cricetinae</taxon>
        <taxon>Cricetulus</taxon>
    </lineage>
</organism>
<dbReference type="PANTHER" id="PTHR15049:SF2">
    <property type="entry name" value="GLYCOSYL-PHOSPHATIDYLINOSITOL-ANCHORED MOLECULE-LIKE PROTEIN"/>
    <property type="match status" value="1"/>
</dbReference>
<dbReference type="PANTHER" id="PTHR15049">
    <property type="entry name" value="GLYCOSYL-PHOSPHATIDYLINOSITOL-ANCHORED MOLECULE-LIKE PROTEIN-RELATED"/>
    <property type="match status" value="1"/>
</dbReference>
<accession>A0A061IGD1</accession>
<dbReference type="Proteomes" id="UP000030759">
    <property type="component" value="Unassembled WGS sequence"/>
</dbReference>
<protein>
    <submittedName>
        <fullName evidence="1">Glycosyl-phosphatidylinositol-anchored molecule-like protein</fullName>
    </submittedName>
</protein>
<dbReference type="InterPro" id="IPR052874">
    <property type="entry name" value="Sperm-ZP_regulatory"/>
</dbReference>
<sequence length="97" mass="10836">MNSRELLVYKNCMENCTFVLIQPPPTVLERRLPTTNSYYYSNCCSGIRCNDGGPTNVERDLLPPLVIEEQVIARAVYLGESNLLLSLALVLSSNILT</sequence>
<evidence type="ECO:0000313" key="1">
    <source>
        <dbReference type="EMBL" id="ERE81813.1"/>
    </source>
</evidence>
<dbReference type="AlphaFoldDB" id="A0A061IGD1"/>
<proteinExistence type="predicted"/>
<name>A0A061IGD1_CRIGR</name>